<evidence type="ECO:0000256" key="2">
    <source>
        <dbReference type="ARBA" id="ARBA00022553"/>
    </source>
</evidence>
<dbReference type="PANTHER" id="PTHR36118">
    <property type="entry name" value="ION-TRANSLOCATING OXIDOREDUCTASE COMPLEX SUBUNIT G"/>
    <property type="match status" value="1"/>
</dbReference>
<evidence type="ECO:0000256" key="3">
    <source>
        <dbReference type="ARBA" id="ARBA00022630"/>
    </source>
</evidence>
<feature type="domain" description="FMN-binding" evidence="6">
    <location>
        <begin position="92"/>
        <end position="168"/>
    </location>
</feature>
<keyword evidence="2" id="KW-0597">Phosphoprotein</keyword>
<reference evidence="7 8" key="1">
    <citation type="submission" date="2022-01" db="EMBL/GenBank/DDBJ databases">
        <title>Labilibaculum sp. nov, a marine bacterium isolated from Antarctica.</title>
        <authorList>
            <person name="Dai W."/>
        </authorList>
    </citation>
    <scope>NUCLEOTIDE SEQUENCE [LARGE SCALE GENOMIC DNA]</scope>
    <source>
        <strain evidence="7 8">DW002</strain>
    </source>
</reference>
<dbReference type="InterPro" id="IPR010209">
    <property type="entry name" value="Ion_transpt_RnfG/RsxG"/>
</dbReference>
<evidence type="ECO:0000256" key="4">
    <source>
        <dbReference type="ARBA" id="ARBA00022643"/>
    </source>
</evidence>
<keyword evidence="1" id="KW-0813">Transport</keyword>
<keyword evidence="4" id="KW-0288">FMN</keyword>
<organism evidence="7 8">
    <name type="scientific">Paralabilibaculum antarcticum</name>
    <dbReference type="NCBI Taxonomy" id="2912572"/>
    <lineage>
        <taxon>Bacteria</taxon>
        <taxon>Pseudomonadati</taxon>
        <taxon>Bacteroidota</taxon>
        <taxon>Bacteroidia</taxon>
        <taxon>Marinilabiliales</taxon>
        <taxon>Marinifilaceae</taxon>
        <taxon>Paralabilibaculum</taxon>
    </lineage>
</organism>
<dbReference type="Pfam" id="PF04205">
    <property type="entry name" value="FMN_bind"/>
    <property type="match status" value="1"/>
</dbReference>
<evidence type="ECO:0000313" key="8">
    <source>
        <dbReference type="Proteomes" id="UP001528920"/>
    </source>
</evidence>
<keyword evidence="3" id="KW-0285">Flavoprotein</keyword>
<evidence type="ECO:0000313" key="7">
    <source>
        <dbReference type="EMBL" id="MDE5417693.1"/>
    </source>
</evidence>
<evidence type="ECO:0000256" key="1">
    <source>
        <dbReference type="ARBA" id="ARBA00022448"/>
    </source>
</evidence>
<keyword evidence="5" id="KW-0249">Electron transport</keyword>
<sequence>MMRFLNIIRLIVIVFAVGLTFTSQASSLPKSIQKKINKEVKKIFPLEDLTMVKIEDFNFDTFKYQSIKNVSLSRLMCSDQLMGYACFASSKGKNDYFDYMVLFSENMEIKKVIVLMYRSTYGGEIMAKSWLKQFIGKVKGEEMEFEKDIDGISGATISGPSMTKGVKTVSIMMSELKEKGVI</sequence>
<gene>
    <name evidence="7" type="ORF">L3049_06705</name>
</gene>
<dbReference type="InterPro" id="IPR007329">
    <property type="entry name" value="FMN-bd"/>
</dbReference>
<accession>A0ABT5VQJ3</accession>
<dbReference type="PANTHER" id="PTHR36118:SF1">
    <property type="entry name" value="ION-TRANSLOCATING OXIDOREDUCTASE COMPLEX SUBUNIT G"/>
    <property type="match status" value="1"/>
</dbReference>
<proteinExistence type="predicted"/>
<evidence type="ECO:0000256" key="5">
    <source>
        <dbReference type="ARBA" id="ARBA00022982"/>
    </source>
</evidence>
<dbReference type="EMBL" id="JAKJSC010000001">
    <property type="protein sequence ID" value="MDE5417693.1"/>
    <property type="molecule type" value="Genomic_DNA"/>
</dbReference>
<dbReference type="RefSeq" id="WP_275109032.1">
    <property type="nucleotide sequence ID" value="NZ_JAKJSC010000001.1"/>
</dbReference>
<protein>
    <submittedName>
        <fullName evidence="7">FMN-binding protein</fullName>
    </submittedName>
</protein>
<dbReference type="Proteomes" id="UP001528920">
    <property type="component" value="Unassembled WGS sequence"/>
</dbReference>
<name>A0ABT5VQJ3_9BACT</name>
<comment type="caution">
    <text evidence="7">The sequence shown here is derived from an EMBL/GenBank/DDBJ whole genome shotgun (WGS) entry which is preliminary data.</text>
</comment>
<evidence type="ECO:0000259" key="6">
    <source>
        <dbReference type="Pfam" id="PF04205"/>
    </source>
</evidence>
<keyword evidence="8" id="KW-1185">Reference proteome</keyword>